<sequence length="129" mass="15556">MSDDKKYCTESKEHFKKKRFKPSALTLLEIRKYQRSTYLIMQRIPFFRLLKKITNKITKQKFSWNSNSLFIMQEITEYYLLNFLSELNTCASHGKRLTVSITILNSVERYKTCKQNKRIECFTFESSRL</sequence>
<dbReference type="SMART" id="SM00428">
    <property type="entry name" value="H3"/>
    <property type="match status" value="1"/>
</dbReference>
<dbReference type="Gene3D" id="1.10.20.10">
    <property type="entry name" value="Histone, subunit A"/>
    <property type="match status" value="1"/>
</dbReference>
<dbReference type="GO" id="GO:0005634">
    <property type="term" value="C:nucleus"/>
    <property type="evidence" value="ECO:0007669"/>
    <property type="project" value="UniProtKB-SubCell"/>
</dbReference>
<protein>
    <submittedName>
        <fullName evidence="6">Histone 3</fullName>
    </submittedName>
</protein>
<reference evidence="6 7" key="1">
    <citation type="journal article" date="2006" name="Proc. Natl. Acad. Sci. U.S.A.">
        <title>Complete nucleotide sequence of the chlorarachniophyte nucleomorph: nature's smallest nucleus.</title>
        <authorList>
            <person name="Gilson P.R."/>
            <person name="Su V."/>
            <person name="Slamovits C.H."/>
            <person name="Reith M.E."/>
            <person name="Keeling P.J."/>
            <person name="McFadden G.I."/>
        </authorList>
    </citation>
    <scope>NUCLEOTIDE SEQUENCE [LARGE SCALE GENOMIC DNA]</scope>
    <source>
        <strain evidence="7">CCMP621</strain>
    </source>
</reference>
<evidence type="ECO:0000259" key="5">
    <source>
        <dbReference type="Pfam" id="PF00125"/>
    </source>
</evidence>
<comment type="similarity">
    <text evidence="2">Belongs to the histone H3 family.</text>
</comment>
<dbReference type="PRINTS" id="PR00622">
    <property type="entry name" value="HISTONEH3"/>
</dbReference>
<dbReference type="RefSeq" id="XP_001713012.1">
    <property type="nucleotide sequence ID" value="XM_001712960.1"/>
</dbReference>
<dbReference type="GO" id="GO:0000786">
    <property type="term" value="C:nucleosome"/>
    <property type="evidence" value="ECO:0007669"/>
    <property type="project" value="InterPro"/>
</dbReference>
<feature type="domain" description="Core Histone H2A/H2B/H3" evidence="5">
    <location>
        <begin position="24"/>
        <end position="99"/>
    </location>
</feature>
<dbReference type="InterPro" id="IPR000164">
    <property type="entry name" value="Histone_H3/CENP-A"/>
</dbReference>
<accession>Q3LVW5</accession>
<organism evidence="6 7">
    <name type="scientific">Bigelowiella natans</name>
    <name type="common">Pedinomonas minutissima</name>
    <name type="synonym">Chlorarachnion sp. (strain CCMP621)</name>
    <dbReference type="NCBI Taxonomy" id="227086"/>
    <lineage>
        <taxon>Eukaryota</taxon>
        <taxon>Sar</taxon>
        <taxon>Rhizaria</taxon>
        <taxon>Cercozoa</taxon>
        <taxon>Chlorarachniophyceae</taxon>
        <taxon>Bigelowiella</taxon>
    </lineage>
</organism>
<dbReference type="SUPFAM" id="SSF47113">
    <property type="entry name" value="Histone-fold"/>
    <property type="match status" value="1"/>
</dbReference>
<dbReference type="Pfam" id="PF00125">
    <property type="entry name" value="Histone"/>
    <property type="match status" value="1"/>
</dbReference>
<dbReference type="PANTHER" id="PTHR45810:SF1">
    <property type="entry name" value="HISTONE H3-LIKE CENTROMERIC PROTEIN A"/>
    <property type="match status" value="1"/>
</dbReference>
<dbReference type="GO" id="GO:0003677">
    <property type="term" value="F:DNA binding"/>
    <property type="evidence" value="ECO:0007669"/>
    <property type="project" value="UniProtKB-KW"/>
</dbReference>
<evidence type="ECO:0000256" key="2">
    <source>
        <dbReference type="ARBA" id="ARBA00010343"/>
    </source>
</evidence>
<proteinExistence type="inferred from homology"/>
<evidence type="ECO:0000256" key="3">
    <source>
        <dbReference type="ARBA" id="ARBA00023125"/>
    </source>
</evidence>
<dbReference type="EMBL" id="DQ158858">
    <property type="protein sequence ID" value="ABA27400.1"/>
    <property type="molecule type" value="Genomic_DNA"/>
</dbReference>
<dbReference type="GO" id="GO:0046982">
    <property type="term" value="F:protein heterodimerization activity"/>
    <property type="evidence" value="ECO:0007669"/>
    <property type="project" value="InterPro"/>
</dbReference>
<name>Q3LVW5_BIGNA</name>
<evidence type="ECO:0000256" key="4">
    <source>
        <dbReference type="ARBA" id="ARBA00023242"/>
    </source>
</evidence>
<dbReference type="InterPro" id="IPR009072">
    <property type="entry name" value="Histone-fold"/>
</dbReference>
<gene>
    <name evidence="6" type="primary">H3</name>
</gene>
<dbReference type="PANTHER" id="PTHR45810">
    <property type="entry name" value="HISTONE H3.2"/>
    <property type="match status" value="1"/>
</dbReference>
<keyword evidence="4" id="KW-0539">Nucleus</keyword>
<dbReference type="Proteomes" id="UP000243425">
    <property type="component" value="Nucleomorph 3"/>
</dbReference>
<geneLocation type="nucleomorph" evidence="6"/>
<keyword evidence="3" id="KW-0238">DNA-binding</keyword>
<keyword evidence="6" id="KW-0542">Nucleomorph</keyword>
<dbReference type="GO" id="GO:0030527">
    <property type="term" value="F:structural constituent of chromatin"/>
    <property type="evidence" value="ECO:0007669"/>
    <property type="project" value="InterPro"/>
</dbReference>
<dbReference type="AlphaFoldDB" id="Q3LVW5"/>
<dbReference type="GeneID" id="5788289"/>
<comment type="subcellular location">
    <subcellularLocation>
        <location evidence="1">Nucleus</location>
    </subcellularLocation>
</comment>
<evidence type="ECO:0000256" key="1">
    <source>
        <dbReference type="ARBA" id="ARBA00004123"/>
    </source>
</evidence>
<dbReference type="InterPro" id="IPR007125">
    <property type="entry name" value="H2A/H2B/H3"/>
</dbReference>
<evidence type="ECO:0000313" key="6">
    <source>
        <dbReference type="EMBL" id="ABA27400.1"/>
    </source>
</evidence>
<evidence type="ECO:0000313" key="7">
    <source>
        <dbReference type="Proteomes" id="UP000243425"/>
    </source>
</evidence>